<dbReference type="Pfam" id="PF08352">
    <property type="entry name" value="oligo_HPY"/>
    <property type="match status" value="1"/>
</dbReference>
<keyword evidence="13" id="KW-1185">Reference proteome</keyword>
<evidence type="ECO:0000256" key="3">
    <source>
        <dbReference type="ARBA" id="ARBA00022448"/>
    </source>
</evidence>
<keyword evidence="5" id="KW-0997">Cell inner membrane</keyword>
<evidence type="ECO:0000313" key="13">
    <source>
        <dbReference type="Proteomes" id="UP001596956"/>
    </source>
</evidence>
<dbReference type="Pfam" id="PF00005">
    <property type="entry name" value="ABC_tran"/>
    <property type="match status" value="1"/>
</dbReference>
<dbReference type="InterPro" id="IPR013563">
    <property type="entry name" value="Oligopep_ABC_C"/>
</dbReference>
<reference evidence="13" key="1">
    <citation type="journal article" date="2019" name="Int. J. Syst. Evol. Microbiol.">
        <title>The Global Catalogue of Microorganisms (GCM) 10K type strain sequencing project: providing services to taxonomists for standard genome sequencing and annotation.</title>
        <authorList>
            <consortium name="The Broad Institute Genomics Platform"/>
            <consortium name="The Broad Institute Genome Sequencing Center for Infectious Disease"/>
            <person name="Wu L."/>
            <person name="Ma J."/>
        </authorList>
    </citation>
    <scope>NUCLEOTIDE SEQUENCE [LARGE SCALE GENOMIC DNA]</scope>
    <source>
        <strain evidence="13">CCUG 63369</strain>
    </source>
</reference>
<comment type="similarity">
    <text evidence="2">Belongs to the ABC transporter superfamily.</text>
</comment>
<evidence type="ECO:0000313" key="12">
    <source>
        <dbReference type="EMBL" id="MFD0800574.1"/>
    </source>
</evidence>
<sequence length="389" mass="41699">MATGIDQHVLLEVRGLHTRFRTDRGEVPAVDGVDLTINRGRTLCVVGESGCGKSVTARSVLQLVEPPGRVTAGRVLLHPDTDADGAAAGDGHAPAAAPPASAEPVDLAALKPKGKEIRRVRGRDISMIFQEPMASLSLVHRVGNQIGEAIRVHGRVTKKEARERSLGLLRQVGIPNPERLVDVYPFQLSGGMRQRVMIAMALSCEPRLLIADEPTTALDVTTQAQILDLLADLQRRHDMAMMFITHDMGVVAEIADDVAVMYLGRVVEQGSVDDIFHAPRHPYTRALLESVPRMGGERRERLPSIRGAVPDPADRPTGCVFRDRCDSFMPGLCDTVEPPIVEVGGGHHVRCLLYGGAEEHDAAAAAGTAAATPAVQPRSGPEAADAERS</sequence>
<feature type="compositionally biased region" description="Low complexity" evidence="10">
    <location>
        <begin position="364"/>
        <end position="374"/>
    </location>
</feature>
<evidence type="ECO:0000256" key="4">
    <source>
        <dbReference type="ARBA" id="ARBA00022475"/>
    </source>
</evidence>
<keyword evidence="4" id="KW-1003">Cell membrane</keyword>
<feature type="region of interest" description="Disordered" evidence="10">
    <location>
        <begin position="364"/>
        <end position="389"/>
    </location>
</feature>
<comment type="subcellular location">
    <subcellularLocation>
        <location evidence="1">Cell membrane</location>
        <topology evidence="1">Peripheral membrane protein</topology>
    </subcellularLocation>
</comment>
<evidence type="ECO:0000256" key="1">
    <source>
        <dbReference type="ARBA" id="ARBA00004202"/>
    </source>
</evidence>
<dbReference type="InterPro" id="IPR003593">
    <property type="entry name" value="AAA+_ATPase"/>
</dbReference>
<dbReference type="PANTHER" id="PTHR43297">
    <property type="entry name" value="OLIGOPEPTIDE TRANSPORT ATP-BINDING PROTEIN APPD"/>
    <property type="match status" value="1"/>
</dbReference>
<evidence type="ECO:0000256" key="6">
    <source>
        <dbReference type="ARBA" id="ARBA00022741"/>
    </source>
</evidence>
<dbReference type="PROSITE" id="PS00211">
    <property type="entry name" value="ABC_TRANSPORTER_1"/>
    <property type="match status" value="1"/>
</dbReference>
<dbReference type="PROSITE" id="PS50893">
    <property type="entry name" value="ABC_TRANSPORTER_2"/>
    <property type="match status" value="1"/>
</dbReference>
<feature type="region of interest" description="Disordered" evidence="10">
    <location>
        <begin position="80"/>
        <end position="102"/>
    </location>
</feature>
<feature type="compositionally biased region" description="Low complexity" evidence="10">
    <location>
        <begin position="84"/>
        <end position="102"/>
    </location>
</feature>
<evidence type="ECO:0000256" key="9">
    <source>
        <dbReference type="ARBA" id="ARBA00023136"/>
    </source>
</evidence>
<protein>
    <submittedName>
        <fullName evidence="12">ABC transporter ATP-binding protein</fullName>
    </submittedName>
</protein>
<feature type="domain" description="ABC transporter" evidence="11">
    <location>
        <begin position="11"/>
        <end position="288"/>
    </location>
</feature>
<dbReference type="GO" id="GO:0005524">
    <property type="term" value="F:ATP binding"/>
    <property type="evidence" value="ECO:0007669"/>
    <property type="project" value="UniProtKB-KW"/>
</dbReference>
<dbReference type="InterPro" id="IPR050388">
    <property type="entry name" value="ABC_Ni/Peptide_Import"/>
</dbReference>
<dbReference type="InterPro" id="IPR003439">
    <property type="entry name" value="ABC_transporter-like_ATP-bd"/>
</dbReference>
<dbReference type="EMBL" id="JBHTHR010000068">
    <property type="protein sequence ID" value="MFD0800574.1"/>
    <property type="molecule type" value="Genomic_DNA"/>
</dbReference>
<keyword evidence="3" id="KW-0813">Transport</keyword>
<evidence type="ECO:0000256" key="2">
    <source>
        <dbReference type="ARBA" id="ARBA00005417"/>
    </source>
</evidence>
<dbReference type="CDD" id="cd03257">
    <property type="entry name" value="ABC_NikE_OppD_transporters"/>
    <property type="match status" value="1"/>
</dbReference>
<keyword evidence="6" id="KW-0547">Nucleotide-binding</keyword>
<name>A0ABW3BBY0_9ACTN</name>
<keyword evidence="9" id="KW-0472">Membrane</keyword>
<dbReference type="SUPFAM" id="SSF52540">
    <property type="entry name" value="P-loop containing nucleoside triphosphate hydrolases"/>
    <property type="match status" value="1"/>
</dbReference>
<gene>
    <name evidence="12" type="ORF">ACFQZU_04465</name>
</gene>
<evidence type="ECO:0000256" key="8">
    <source>
        <dbReference type="ARBA" id="ARBA00022967"/>
    </source>
</evidence>
<comment type="caution">
    <text evidence="12">The sequence shown here is derived from an EMBL/GenBank/DDBJ whole genome shotgun (WGS) entry which is preliminary data.</text>
</comment>
<evidence type="ECO:0000256" key="10">
    <source>
        <dbReference type="SAM" id="MobiDB-lite"/>
    </source>
</evidence>
<dbReference type="NCBIfam" id="TIGR01727">
    <property type="entry name" value="oligo_HPY"/>
    <property type="match status" value="1"/>
</dbReference>
<accession>A0ABW3BBY0</accession>
<dbReference type="InterPro" id="IPR017871">
    <property type="entry name" value="ABC_transporter-like_CS"/>
</dbReference>
<keyword evidence="7 12" id="KW-0067">ATP-binding</keyword>
<dbReference type="Proteomes" id="UP001596956">
    <property type="component" value="Unassembled WGS sequence"/>
</dbReference>
<evidence type="ECO:0000256" key="7">
    <source>
        <dbReference type="ARBA" id="ARBA00022840"/>
    </source>
</evidence>
<dbReference type="InterPro" id="IPR027417">
    <property type="entry name" value="P-loop_NTPase"/>
</dbReference>
<dbReference type="Gene3D" id="3.40.50.300">
    <property type="entry name" value="P-loop containing nucleotide triphosphate hydrolases"/>
    <property type="match status" value="1"/>
</dbReference>
<proteinExistence type="inferred from homology"/>
<evidence type="ECO:0000256" key="5">
    <source>
        <dbReference type="ARBA" id="ARBA00022519"/>
    </source>
</evidence>
<dbReference type="SMART" id="SM00382">
    <property type="entry name" value="AAA"/>
    <property type="match status" value="1"/>
</dbReference>
<dbReference type="PANTHER" id="PTHR43297:SF14">
    <property type="entry name" value="ATPASE AAA-TYPE CORE DOMAIN-CONTAINING PROTEIN"/>
    <property type="match status" value="1"/>
</dbReference>
<organism evidence="12 13">
    <name type="scientific">Streptomonospora algeriensis</name>
    <dbReference type="NCBI Taxonomy" id="995084"/>
    <lineage>
        <taxon>Bacteria</taxon>
        <taxon>Bacillati</taxon>
        <taxon>Actinomycetota</taxon>
        <taxon>Actinomycetes</taxon>
        <taxon>Streptosporangiales</taxon>
        <taxon>Nocardiopsidaceae</taxon>
        <taxon>Streptomonospora</taxon>
    </lineage>
</organism>
<keyword evidence="8" id="KW-1278">Translocase</keyword>
<evidence type="ECO:0000259" key="11">
    <source>
        <dbReference type="PROSITE" id="PS50893"/>
    </source>
</evidence>